<organism evidence="6 7">
    <name type="scientific">Tritonibacter aquimaris</name>
    <dbReference type="NCBI Taxonomy" id="2663379"/>
    <lineage>
        <taxon>Bacteria</taxon>
        <taxon>Pseudomonadati</taxon>
        <taxon>Pseudomonadota</taxon>
        <taxon>Alphaproteobacteria</taxon>
        <taxon>Rhodobacterales</taxon>
        <taxon>Paracoccaceae</taxon>
        <taxon>Tritonibacter</taxon>
    </lineage>
</organism>
<dbReference type="HAMAP" id="MF_00189">
    <property type="entry name" value="YciB"/>
    <property type="match status" value="1"/>
</dbReference>
<dbReference type="Pfam" id="PF04279">
    <property type="entry name" value="IspA"/>
    <property type="match status" value="1"/>
</dbReference>
<accession>A0A844B1Z4</accession>
<keyword evidence="2 5" id="KW-0812">Transmembrane</keyword>
<comment type="similarity">
    <text evidence="5">Belongs to the YciB family.</text>
</comment>
<evidence type="ECO:0000256" key="3">
    <source>
        <dbReference type="ARBA" id="ARBA00022989"/>
    </source>
</evidence>
<gene>
    <name evidence="5" type="primary">yciB</name>
    <name evidence="6" type="ORF">GG681_12195</name>
</gene>
<evidence type="ECO:0000256" key="5">
    <source>
        <dbReference type="HAMAP-Rule" id="MF_00189"/>
    </source>
</evidence>
<reference evidence="6 7" key="1">
    <citation type="submission" date="2019-10" db="EMBL/GenBank/DDBJ databases">
        <title>Epibacterium sp. nov., isolated from seawater.</title>
        <authorList>
            <person name="Zhang X."/>
            <person name="Li N."/>
        </authorList>
    </citation>
    <scope>NUCLEOTIDE SEQUENCE [LARGE SCALE GENOMIC DNA]</scope>
    <source>
        <strain evidence="6 7">SM1969</strain>
    </source>
</reference>
<dbReference type="InterPro" id="IPR006008">
    <property type="entry name" value="YciB"/>
</dbReference>
<evidence type="ECO:0000256" key="1">
    <source>
        <dbReference type="ARBA" id="ARBA00022475"/>
    </source>
</evidence>
<evidence type="ECO:0000313" key="7">
    <source>
        <dbReference type="Proteomes" id="UP000436694"/>
    </source>
</evidence>
<feature type="transmembrane region" description="Helical" evidence="5">
    <location>
        <begin position="74"/>
        <end position="90"/>
    </location>
</feature>
<comment type="function">
    <text evidence="5">Plays a role in cell envelope biogenesis, maintenance of cell envelope integrity and membrane homeostasis.</text>
</comment>
<keyword evidence="1 5" id="KW-1003">Cell membrane</keyword>
<dbReference type="AlphaFoldDB" id="A0A844B1Z4"/>
<keyword evidence="4 5" id="KW-0472">Membrane</keyword>
<evidence type="ECO:0000256" key="2">
    <source>
        <dbReference type="ARBA" id="ARBA00022692"/>
    </source>
</evidence>
<dbReference type="RefSeq" id="WP_153548277.1">
    <property type="nucleotide sequence ID" value="NZ_WIXK01000005.1"/>
</dbReference>
<sequence length="201" mass="22835">MSEKKTASWIKPALEFGPVLLFFIGYLKLKDEVFTIGGTEYGGFIVVTALFVPLMVICSGILWKLTGHLSKMQIATMVLVVVFGGLSIWFNDERFFKMKPTMIYLLFGGILGVGLLRGRSYLKVVMEEALPMQDAGWMILTRHLCFFFLALAVLNELIWRTQSEETWVYFKTFGLSAAMFVFFMAHAKVFQTYGIEDSEEG</sequence>
<dbReference type="EMBL" id="WIXK01000005">
    <property type="protein sequence ID" value="MQY43406.1"/>
    <property type="molecule type" value="Genomic_DNA"/>
</dbReference>
<dbReference type="PANTHER" id="PTHR36917:SF1">
    <property type="entry name" value="INNER MEMBRANE-SPANNING PROTEIN YCIB"/>
    <property type="match status" value="1"/>
</dbReference>
<feature type="transmembrane region" description="Helical" evidence="5">
    <location>
        <begin position="134"/>
        <end position="154"/>
    </location>
</feature>
<protein>
    <recommendedName>
        <fullName evidence="5">Inner membrane-spanning protein YciB</fullName>
    </recommendedName>
</protein>
<feature type="transmembrane region" description="Helical" evidence="5">
    <location>
        <begin position="41"/>
        <end position="62"/>
    </location>
</feature>
<dbReference type="PANTHER" id="PTHR36917">
    <property type="entry name" value="INTRACELLULAR SEPTATION PROTEIN A-RELATED"/>
    <property type="match status" value="1"/>
</dbReference>
<proteinExistence type="inferred from homology"/>
<evidence type="ECO:0000256" key="4">
    <source>
        <dbReference type="ARBA" id="ARBA00023136"/>
    </source>
</evidence>
<comment type="caution">
    <text evidence="6">The sequence shown here is derived from an EMBL/GenBank/DDBJ whole genome shotgun (WGS) entry which is preliminary data.</text>
</comment>
<name>A0A844B1Z4_9RHOB</name>
<feature type="transmembrane region" description="Helical" evidence="5">
    <location>
        <begin position="102"/>
        <end position="122"/>
    </location>
</feature>
<feature type="transmembrane region" description="Helical" evidence="5">
    <location>
        <begin position="166"/>
        <end position="185"/>
    </location>
</feature>
<keyword evidence="7" id="KW-1185">Reference proteome</keyword>
<comment type="subcellular location">
    <subcellularLocation>
        <location evidence="5">Cell inner membrane</location>
        <topology evidence="5">Multi-pass membrane protein</topology>
    </subcellularLocation>
</comment>
<dbReference type="GO" id="GO:0005886">
    <property type="term" value="C:plasma membrane"/>
    <property type="evidence" value="ECO:0007669"/>
    <property type="project" value="UniProtKB-SubCell"/>
</dbReference>
<feature type="transmembrane region" description="Helical" evidence="5">
    <location>
        <begin position="12"/>
        <end position="29"/>
    </location>
</feature>
<keyword evidence="3 5" id="KW-1133">Transmembrane helix</keyword>
<evidence type="ECO:0000313" key="6">
    <source>
        <dbReference type="EMBL" id="MQY43406.1"/>
    </source>
</evidence>
<keyword evidence="5" id="KW-0997">Cell inner membrane</keyword>
<dbReference type="Proteomes" id="UP000436694">
    <property type="component" value="Unassembled WGS sequence"/>
</dbReference>